<dbReference type="Gene3D" id="3.40.50.1820">
    <property type="entry name" value="alpha/beta hydrolase"/>
    <property type="match status" value="1"/>
</dbReference>
<name>A0A2M8KC00_9BACT</name>
<dbReference type="InterPro" id="IPR029058">
    <property type="entry name" value="AB_hydrolase_fold"/>
</dbReference>
<protein>
    <recommendedName>
        <fullName evidence="3">Serine hydrolase family protein</fullName>
    </recommendedName>
</protein>
<accession>A0A2M8KC00</accession>
<dbReference type="PANTHER" id="PTHR15394">
    <property type="entry name" value="SERINE HYDROLASE RBBP9"/>
    <property type="match status" value="1"/>
</dbReference>
<dbReference type="Pfam" id="PF06821">
    <property type="entry name" value="Ser_hydrolase"/>
    <property type="match status" value="1"/>
</dbReference>
<dbReference type="Proteomes" id="UP000231648">
    <property type="component" value="Unassembled WGS sequence"/>
</dbReference>
<evidence type="ECO:0000313" key="1">
    <source>
        <dbReference type="EMBL" id="PJE57423.1"/>
    </source>
</evidence>
<evidence type="ECO:0000313" key="2">
    <source>
        <dbReference type="Proteomes" id="UP000231648"/>
    </source>
</evidence>
<organism evidence="1 2">
    <name type="scientific">Candidatus Portnoybacteria bacterium CG10_big_fil_rev_8_21_14_0_10_38_18</name>
    <dbReference type="NCBI Taxonomy" id="1974813"/>
    <lineage>
        <taxon>Bacteria</taxon>
        <taxon>Candidatus Portnoyibacteriota</taxon>
    </lineage>
</organism>
<dbReference type="GO" id="GO:0016787">
    <property type="term" value="F:hydrolase activity"/>
    <property type="evidence" value="ECO:0007669"/>
    <property type="project" value="InterPro"/>
</dbReference>
<dbReference type="InterPro" id="IPR010662">
    <property type="entry name" value="RBBP9/YdeN"/>
</dbReference>
<dbReference type="EMBL" id="PFDX01000026">
    <property type="protein sequence ID" value="PJE57423.1"/>
    <property type="molecule type" value="Genomic_DNA"/>
</dbReference>
<dbReference type="SUPFAM" id="SSF53474">
    <property type="entry name" value="alpha/beta-Hydrolases"/>
    <property type="match status" value="1"/>
</dbReference>
<evidence type="ECO:0008006" key="3">
    <source>
        <dbReference type="Google" id="ProtNLM"/>
    </source>
</evidence>
<gene>
    <name evidence="1" type="ORF">COU82_02120</name>
</gene>
<comment type="caution">
    <text evidence="1">The sequence shown here is derived from an EMBL/GenBank/DDBJ whole genome shotgun (WGS) entry which is preliminary data.</text>
</comment>
<reference evidence="2" key="1">
    <citation type="submission" date="2017-09" db="EMBL/GenBank/DDBJ databases">
        <title>Depth-based differentiation of microbial function through sediment-hosted aquifers and enrichment of novel symbionts in the deep terrestrial subsurface.</title>
        <authorList>
            <person name="Probst A.J."/>
            <person name="Ladd B."/>
            <person name="Jarett J.K."/>
            <person name="Geller-Mcgrath D.E."/>
            <person name="Sieber C.M.K."/>
            <person name="Emerson J.B."/>
            <person name="Anantharaman K."/>
            <person name="Thomas B.C."/>
            <person name="Malmstrom R."/>
            <person name="Stieglmeier M."/>
            <person name="Klingl A."/>
            <person name="Woyke T."/>
            <person name="Ryan C.M."/>
            <person name="Banfield J.F."/>
        </authorList>
    </citation>
    <scope>NUCLEOTIDE SEQUENCE [LARGE SCALE GENOMIC DNA]</scope>
</reference>
<dbReference type="AlphaFoldDB" id="A0A2M8KC00"/>
<proteinExistence type="predicted"/>
<sequence length="193" mass="21810">MTKRVFIIHGWDGYPEEGCFPWLKKELTERGFSVFTPAMPEPLTPRIDTWVSFLKEQIGIPDENTCLIGHSIGAQTILRYLESLPAGLKIGGVVFLAGWVYLTDEAFEDEEDKKTAKPWLETPINWDLIKSHSNNFIAIFSDDDAIVPISDAEIFKEKLGAKIIIEHNKDHFSGVSGIKELPVALEELLRIIE</sequence>
<dbReference type="PANTHER" id="PTHR15394:SF3">
    <property type="entry name" value="SERINE HYDROLASE RBBP9"/>
    <property type="match status" value="1"/>
</dbReference>